<keyword evidence="2" id="KW-1185">Reference proteome</keyword>
<dbReference type="AlphaFoldDB" id="A0A4V3E150"/>
<reference evidence="1 2" key="1">
    <citation type="submission" date="2019-03" db="EMBL/GenBank/DDBJ databases">
        <title>Genomic Encyclopedia of Type Strains, Phase III (KMG-III): the genomes of soil and plant-associated and newly described type strains.</title>
        <authorList>
            <person name="Whitman W."/>
        </authorList>
    </citation>
    <scope>NUCLEOTIDE SEQUENCE [LARGE SCALE GENOMIC DNA]</scope>
    <source>
        <strain evidence="1 2">CGMCC 1.12801</strain>
    </source>
</reference>
<organism evidence="1 2">
    <name type="scientific">Sphingobacterium paludis</name>
    <dbReference type="NCBI Taxonomy" id="1476465"/>
    <lineage>
        <taxon>Bacteria</taxon>
        <taxon>Pseudomonadati</taxon>
        <taxon>Bacteroidota</taxon>
        <taxon>Sphingobacteriia</taxon>
        <taxon>Sphingobacteriales</taxon>
        <taxon>Sphingobacteriaceae</taxon>
        <taxon>Sphingobacterium</taxon>
    </lineage>
</organism>
<dbReference type="Proteomes" id="UP000294752">
    <property type="component" value="Unassembled WGS sequence"/>
</dbReference>
<comment type="caution">
    <text evidence="1">The sequence shown here is derived from an EMBL/GenBank/DDBJ whole genome shotgun (WGS) entry which is preliminary data.</text>
</comment>
<dbReference type="EMBL" id="SNZV01000007">
    <property type="protein sequence ID" value="TDS11908.1"/>
    <property type="molecule type" value="Genomic_DNA"/>
</dbReference>
<evidence type="ECO:0000313" key="2">
    <source>
        <dbReference type="Proteomes" id="UP000294752"/>
    </source>
</evidence>
<proteinExistence type="predicted"/>
<dbReference type="RefSeq" id="WP_166637868.1">
    <property type="nucleotide sequence ID" value="NZ_SNZV01000007.1"/>
</dbReference>
<name>A0A4V3E150_9SPHI</name>
<protein>
    <recommendedName>
        <fullName evidence="3">SsrA-binding protein</fullName>
    </recommendedName>
</protein>
<accession>A0A4V3E150</accession>
<evidence type="ECO:0000313" key="1">
    <source>
        <dbReference type="EMBL" id="TDS11908.1"/>
    </source>
</evidence>
<evidence type="ECO:0008006" key="3">
    <source>
        <dbReference type="Google" id="ProtNLM"/>
    </source>
</evidence>
<sequence length="48" mass="5557">MRKAFFGVLNKINKAALPKLSQKDPAKLSKWQQAILAYRYYVLTQSLD</sequence>
<gene>
    <name evidence="1" type="ORF">B0I21_107260</name>
</gene>